<dbReference type="CDD" id="cd02696">
    <property type="entry name" value="MurNAc-LAA"/>
    <property type="match status" value="1"/>
</dbReference>
<evidence type="ECO:0000313" key="3">
    <source>
        <dbReference type="EMBL" id="QMS89411.1"/>
    </source>
</evidence>
<organism evidence="3 4">
    <name type="scientific">Nostoc edaphicum CCNP1411</name>
    <dbReference type="NCBI Taxonomy" id="1472755"/>
    <lineage>
        <taxon>Bacteria</taxon>
        <taxon>Bacillati</taxon>
        <taxon>Cyanobacteriota</taxon>
        <taxon>Cyanophyceae</taxon>
        <taxon>Nostocales</taxon>
        <taxon>Nostocaceae</taxon>
        <taxon>Nostoc</taxon>
    </lineage>
</organism>
<reference evidence="4" key="1">
    <citation type="submission" date="2020-06" db="EMBL/GenBank/DDBJ databases">
        <title>Nostoc edaphicum CCNP1411 genome.</title>
        <authorList>
            <person name="Fidor A."/>
            <person name="Grabski M."/>
            <person name="Gawor J."/>
            <person name="Gromadka R."/>
            <person name="Wegrzyn G."/>
            <person name="Mazur-Marzec H."/>
        </authorList>
    </citation>
    <scope>NUCLEOTIDE SEQUENCE [LARGE SCALE GENOMIC DNA]</scope>
    <source>
        <strain evidence="4">CCNP1411</strain>
    </source>
</reference>
<feature type="signal peptide" evidence="1">
    <location>
        <begin position="1"/>
        <end position="22"/>
    </location>
</feature>
<feature type="domain" description="MurNAc-LAA" evidence="2">
    <location>
        <begin position="93"/>
        <end position="205"/>
    </location>
</feature>
<keyword evidence="1" id="KW-0732">Signal</keyword>
<dbReference type="KEGG" id="ned:HUN01_18170"/>
<dbReference type="GO" id="GO:0008745">
    <property type="term" value="F:N-acetylmuramoyl-L-alanine amidase activity"/>
    <property type="evidence" value="ECO:0007669"/>
    <property type="project" value="InterPro"/>
</dbReference>
<dbReference type="AlphaFoldDB" id="A0A7D7LFD0"/>
<dbReference type="PANTHER" id="PTHR30404:SF7">
    <property type="entry name" value="CELL WALL AMIDASE LYTH-RELATED"/>
    <property type="match status" value="1"/>
</dbReference>
<dbReference type="SMART" id="SM00646">
    <property type="entry name" value="Ami_3"/>
    <property type="match status" value="1"/>
</dbReference>
<dbReference type="Pfam" id="PF01520">
    <property type="entry name" value="Amidase_3"/>
    <property type="match status" value="1"/>
</dbReference>
<name>A0A7D7LFD0_9NOSO</name>
<dbReference type="EMBL" id="CP054698">
    <property type="protein sequence ID" value="QMS89411.1"/>
    <property type="molecule type" value="Genomic_DNA"/>
</dbReference>
<dbReference type="Proteomes" id="UP000514713">
    <property type="component" value="Chromosome"/>
</dbReference>
<dbReference type="SUPFAM" id="SSF53187">
    <property type="entry name" value="Zn-dependent exopeptidases"/>
    <property type="match status" value="1"/>
</dbReference>
<feature type="chain" id="PRO_5028814862" evidence="1">
    <location>
        <begin position="23"/>
        <end position="218"/>
    </location>
</feature>
<dbReference type="GO" id="GO:0030288">
    <property type="term" value="C:outer membrane-bounded periplasmic space"/>
    <property type="evidence" value="ECO:0007669"/>
    <property type="project" value="TreeGrafter"/>
</dbReference>
<dbReference type="GO" id="GO:0009253">
    <property type="term" value="P:peptidoglycan catabolic process"/>
    <property type="evidence" value="ECO:0007669"/>
    <property type="project" value="InterPro"/>
</dbReference>
<dbReference type="PANTHER" id="PTHR30404">
    <property type="entry name" value="N-ACETYLMURAMOYL-L-ALANINE AMIDASE"/>
    <property type="match status" value="1"/>
</dbReference>
<keyword evidence="4" id="KW-1185">Reference proteome</keyword>
<accession>A0A7D7LFD0</accession>
<gene>
    <name evidence="3" type="ORF">HUN01_18170</name>
</gene>
<dbReference type="InterPro" id="IPR050695">
    <property type="entry name" value="N-acetylmuramoyl_amidase_3"/>
</dbReference>
<protein>
    <submittedName>
        <fullName evidence="3">N-acetylmuramoyl-L-alanine amidase</fullName>
    </submittedName>
</protein>
<dbReference type="Gene3D" id="3.40.630.40">
    <property type="entry name" value="Zn-dependent exopeptidases"/>
    <property type="match status" value="1"/>
</dbReference>
<sequence>MSVKPILGLAISYIFISSPAFAQVQLPPLSGIKILVNPGHGGQETGAAGPTGSLAKDISLTVSKLLRDELVLRGALVVMTREDDKEIALSTRQAMIEQQQPAIALTIHYTAVPDDGDAENSKGIRTFWYHSQAHSLAVFLHNYLVKQLGRSSMGVFWNNLALTRPSTAPSVVMELGFMTNPEEFEWIANADEQKKLARVLADGVVEWFQGAITLRSPK</sequence>
<dbReference type="InterPro" id="IPR002508">
    <property type="entry name" value="MurNAc-LAA_cat"/>
</dbReference>
<evidence type="ECO:0000259" key="2">
    <source>
        <dbReference type="SMART" id="SM00646"/>
    </source>
</evidence>
<evidence type="ECO:0000313" key="4">
    <source>
        <dbReference type="Proteomes" id="UP000514713"/>
    </source>
</evidence>
<evidence type="ECO:0000256" key="1">
    <source>
        <dbReference type="SAM" id="SignalP"/>
    </source>
</evidence>
<proteinExistence type="predicted"/>